<dbReference type="EMBL" id="JBHTMB010000133">
    <property type="protein sequence ID" value="MFD1234511.1"/>
    <property type="molecule type" value="Genomic_DNA"/>
</dbReference>
<comment type="caution">
    <text evidence="2">The sequence shown here is derived from an EMBL/GenBank/DDBJ whole genome shotgun (WGS) entry which is preliminary data.</text>
</comment>
<dbReference type="Gene3D" id="3.30.565.10">
    <property type="entry name" value="Histidine kinase-like ATPase, C-terminal domain"/>
    <property type="match status" value="1"/>
</dbReference>
<gene>
    <name evidence="2" type="ORF">ACFQ34_14570</name>
</gene>
<reference evidence="3" key="1">
    <citation type="journal article" date="2019" name="Int. J. Syst. Evol. Microbiol.">
        <title>The Global Catalogue of Microorganisms (GCM) 10K type strain sequencing project: providing services to taxonomists for standard genome sequencing and annotation.</title>
        <authorList>
            <consortium name="The Broad Institute Genomics Platform"/>
            <consortium name="The Broad Institute Genome Sequencing Center for Infectious Disease"/>
            <person name="Wu L."/>
            <person name="Ma J."/>
        </authorList>
    </citation>
    <scope>NUCLEOTIDE SEQUENCE [LARGE SCALE GENOMIC DNA]</scope>
    <source>
        <strain evidence="3">CCUG 49018</strain>
    </source>
</reference>
<evidence type="ECO:0000313" key="2">
    <source>
        <dbReference type="EMBL" id="MFD1234511.1"/>
    </source>
</evidence>
<name>A0ABW3VGV5_9PSEU</name>
<dbReference type="Proteomes" id="UP001597182">
    <property type="component" value="Unassembled WGS sequence"/>
</dbReference>
<feature type="region of interest" description="Disordered" evidence="1">
    <location>
        <begin position="1"/>
        <end position="27"/>
    </location>
</feature>
<sequence length="61" mass="6273">MRADPGGGQRPRALAHGGPEPSRGNGLPLVETLCAAVEVVTDAEGTRLTLLSEPVARGDRP</sequence>
<evidence type="ECO:0000313" key="3">
    <source>
        <dbReference type="Proteomes" id="UP001597182"/>
    </source>
</evidence>
<protein>
    <recommendedName>
        <fullName evidence="4">Histidine kinase-like protein</fullName>
    </recommendedName>
</protein>
<dbReference type="RefSeq" id="WP_346089857.1">
    <property type="nucleotide sequence ID" value="NZ_BAABKS010000005.1"/>
</dbReference>
<keyword evidence="3" id="KW-1185">Reference proteome</keyword>
<dbReference type="InterPro" id="IPR036890">
    <property type="entry name" value="HATPase_C_sf"/>
</dbReference>
<proteinExistence type="predicted"/>
<evidence type="ECO:0008006" key="4">
    <source>
        <dbReference type="Google" id="ProtNLM"/>
    </source>
</evidence>
<accession>A0ABW3VGV5</accession>
<evidence type="ECO:0000256" key="1">
    <source>
        <dbReference type="SAM" id="MobiDB-lite"/>
    </source>
</evidence>
<organism evidence="2 3">
    <name type="scientific">Pseudonocardia benzenivorans</name>
    <dbReference type="NCBI Taxonomy" id="228005"/>
    <lineage>
        <taxon>Bacteria</taxon>
        <taxon>Bacillati</taxon>
        <taxon>Actinomycetota</taxon>
        <taxon>Actinomycetes</taxon>
        <taxon>Pseudonocardiales</taxon>
        <taxon>Pseudonocardiaceae</taxon>
        <taxon>Pseudonocardia</taxon>
    </lineage>
</organism>